<feature type="compositionally biased region" description="Low complexity" evidence="2">
    <location>
        <begin position="30"/>
        <end position="62"/>
    </location>
</feature>
<dbReference type="EMBL" id="CACRXK020001425">
    <property type="protein sequence ID" value="CAB3989056.1"/>
    <property type="molecule type" value="Genomic_DNA"/>
</dbReference>
<dbReference type="NCBIfam" id="TIGR01571">
    <property type="entry name" value="A_thal_Cys_rich"/>
    <property type="match status" value="1"/>
</dbReference>
<name>A0A7D9HPS4_PARCT</name>
<evidence type="ECO:0000256" key="2">
    <source>
        <dbReference type="SAM" id="MobiDB-lite"/>
    </source>
</evidence>
<organism evidence="3 4">
    <name type="scientific">Paramuricea clavata</name>
    <name type="common">Red gorgonian</name>
    <name type="synonym">Violescent sea-whip</name>
    <dbReference type="NCBI Taxonomy" id="317549"/>
    <lineage>
        <taxon>Eukaryota</taxon>
        <taxon>Metazoa</taxon>
        <taxon>Cnidaria</taxon>
        <taxon>Anthozoa</taxon>
        <taxon>Octocorallia</taxon>
        <taxon>Malacalcyonacea</taxon>
        <taxon>Plexauridae</taxon>
        <taxon>Paramuricea</taxon>
    </lineage>
</organism>
<evidence type="ECO:0000313" key="3">
    <source>
        <dbReference type="EMBL" id="CAB3989056.1"/>
    </source>
</evidence>
<dbReference type="AlphaFoldDB" id="A0A7D9HPS4"/>
<feature type="region of interest" description="Disordered" evidence="2">
    <location>
        <begin position="1"/>
        <end position="65"/>
    </location>
</feature>
<feature type="region of interest" description="Disordered" evidence="2">
    <location>
        <begin position="173"/>
        <end position="202"/>
    </location>
</feature>
<keyword evidence="4" id="KW-1185">Reference proteome</keyword>
<dbReference type="PANTHER" id="PTHR15907">
    <property type="entry name" value="DUF614 FAMILY PROTEIN-RELATED"/>
    <property type="match status" value="1"/>
</dbReference>
<dbReference type="Pfam" id="PF04749">
    <property type="entry name" value="PLAC8"/>
    <property type="match status" value="1"/>
</dbReference>
<comment type="caution">
    <text evidence="3">The sequence shown here is derived from an EMBL/GenBank/DDBJ whole genome shotgun (WGS) entry which is preliminary data.</text>
</comment>
<gene>
    <name evidence="3" type="ORF">PACLA_8A060672</name>
</gene>
<sequence length="312" mass="33873">MYNRMSEPGFDDKSGYPPPGQEQGPPPYSQPGMGPVQPVQQQPMQQQPMQQQPMQQPGHMMQSSNTNTTVVIQQQPAQVVLQGPRAWSTGICSCFDDCGVCLLGLCCPCILQCTISSNAGECCCVAAMCPIALRTKIRMRHNIALKTPKMYNRMSDPAFDDMSGMPQPRQELGYPPFSQPGMGPVQPMQQQPMQQPGHMHSSNTNTTVVIQQQPAQVVLQGPRAWSTGLCSCFDDCGVCLMAICCPLILECTVSGHAGECCCVATVCPIALRTKIRTRHNIAGSIMDDFCVVACCGPCAMCQMARELNIHGI</sequence>
<dbReference type="InterPro" id="IPR006461">
    <property type="entry name" value="PLAC_motif_containing"/>
</dbReference>
<accession>A0A7D9HPS4</accession>
<dbReference type="OrthoDB" id="1045822at2759"/>
<feature type="compositionally biased region" description="Low complexity" evidence="2">
    <location>
        <begin position="179"/>
        <end position="197"/>
    </location>
</feature>
<evidence type="ECO:0000256" key="1">
    <source>
        <dbReference type="ARBA" id="ARBA00009024"/>
    </source>
</evidence>
<dbReference type="Proteomes" id="UP001152795">
    <property type="component" value="Unassembled WGS sequence"/>
</dbReference>
<evidence type="ECO:0000313" key="4">
    <source>
        <dbReference type="Proteomes" id="UP001152795"/>
    </source>
</evidence>
<proteinExistence type="inferred from homology"/>
<feature type="compositionally biased region" description="Pro residues" evidence="2">
    <location>
        <begin position="16"/>
        <end position="29"/>
    </location>
</feature>
<protein>
    <submittedName>
        <fullName evidence="3">Uncharacterized protein</fullName>
    </submittedName>
</protein>
<comment type="similarity">
    <text evidence="1">Belongs to the cornifelin family.</text>
</comment>
<reference evidence="3" key="1">
    <citation type="submission" date="2020-04" db="EMBL/GenBank/DDBJ databases">
        <authorList>
            <person name="Alioto T."/>
            <person name="Alioto T."/>
            <person name="Gomez Garrido J."/>
        </authorList>
    </citation>
    <scope>NUCLEOTIDE SEQUENCE</scope>
    <source>
        <strain evidence="3">A484AB</strain>
    </source>
</reference>